<comment type="caution">
    <text evidence="2">The sequence shown here is derived from an EMBL/GenBank/DDBJ whole genome shotgun (WGS) entry which is preliminary data.</text>
</comment>
<sequence length="334" mass="36418">MKPYGLAARKGMLYVVDSVQAQVIMLDLPRKKASVLSGNTGAGKLQKPLWVTVDADGVLYVADTSRKKVLKYGPDGSYQGVVSEEDMKPVGVEVDDLYVYILDQQNGLVRVYDRRTSAPVRSFGQESENPLGRLATPLALGLDGKGGVFVSNLDGRLVEFDRDGHAQRSFGKLGTGLAEFNRPRTISFDKGGIMYVVDAATQNVRLLDKDFRLLMSFGEPGTPGSLNVPAGLAVSDEDLDYYQKFAAPDFVLDRVIFVISQFGESKISVYGLGKKKGVDYDALVKERIEQIRQKEEAMTEAEKKEKAKEQAKEQAKDGNPAPAAMTPPASAPSK</sequence>
<dbReference type="InterPro" id="IPR011042">
    <property type="entry name" value="6-blade_b-propeller_TolB-like"/>
</dbReference>
<protein>
    <recommendedName>
        <fullName evidence="4">NHL repeat-containing protein</fullName>
    </recommendedName>
</protein>
<feature type="compositionally biased region" description="Low complexity" evidence="1">
    <location>
        <begin position="320"/>
        <end position="334"/>
    </location>
</feature>
<dbReference type="PANTHER" id="PTHR24104:SF25">
    <property type="entry name" value="PROTEIN LIN-41"/>
    <property type="match status" value="1"/>
</dbReference>
<dbReference type="Proteomes" id="UP000614714">
    <property type="component" value="Unassembled WGS sequence"/>
</dbReference>
<evidence type="ECO:0008006" key="4">
    <source>
        <dbReference type="Google" id="ProtNLM"/>
    </source>
</evidence>
<feature type="compositionally biased region" description="Basic and acidic residues" evidence="1">
    <location>
        <begin position="293"/>
        <end position="316"/>
    </location>
</feature>
<dbReference type="InterPro" id="IPR050952">
    <property type="entry name" value="TRIM-NHL_E3_ligases"/>
</dbReference>
<accession>A0ABS0YHZ5</accession>
<evidence type="ECO:0000313" key="2">
    <source>
        <dbReference type="EMBL" id="MBJ6751534.1"/>
    </source>
</evidence>
<reference evidence="2 3" key="1">
    <citation type="submission" date="2020-12" db="EMBL/GenBank/DDBJ databases">
        <title>Geomonas sp. Red421, isolated from paddy soil.</title>
        <authorList>
            <person name="Xu Z."/>
            <person name="Zhang Z."/>
            <person name="Masuda Y."/>
            <person name="Itoh H."/>
            <person name="Senoo K."/>
        </authorList>
    </citation>
    <scope>NUCLEOTIDE SEQUENCE [LARGE SCALE GENOMIC DNA]</scope>
    <source>
        <strain evidence="2 3">Red421</strain>
    </source>
</reference>
<dbReference type="RefSeq" id="WP_199390011.1">
    <property type="nucleotide sequence ID" value="NZ_JAEMHL010000008.1"/>
</dbReference>
<dbReference type="EMBL" id="JAEMHL010000008">
    <property type="protein sequence ID" value="MBJ6751534.1"/>
    <property type="molecule type" value="Genomic_DNA"/>
</dbReference>
<evidence type="ECO:0000256" key="1">
    <source>
        <dbReference type="SAM" id="MobiDB-lite"/>
    </source>
</evidence>
<gene>
    <name evidence="2" type="ORF">JFN91_15065</name>
</gene>
<keyword evidence="3" id="KW-1185">Reference proteome</keyword>
<evidence type="ECO:0000313" key="3">
    <source>
        <dbReference type="Proteomes" id="UP000614714"/>
    </source>
</evidence>
<feature type="region of interest" description="Disordered" evidence="1">
    <location>
        <begin position="293"/>
        <end position="334"/>
    </location>
</feature>
<organism evidence="2 3">
    <name type="scientific">Geomonas anaerohicana</name>
    <dbReference type="NCBI Taxonomy" id="2798583"/>
    <lineage>
        <taxon>Bacteria</taxon>
        <taxon>Pseudomonadati</taxon>
        <taxon>Thermodesulfobacteriota</taxon>
        <taxon>Desulfuromonadia</taxon>
        <taxon>Geobacterales</taxon>
        <taxon>Geobacteraceae</taxon>
        <taxon>Geomonas</taxon>
    </lineage>
</organism>
<proteinExistence type="predicted"/>
<dbReference type="SUPFAM" id="SSF101898">
    <property type="entry name" value="NHL repeat"/>
    <property type="match status" value="1"/>
</dbReference>
<dbReference type="Gene3D" id="2.120.10.30">
    <property type="entry name" value="TolB, C-terminal domain"/>
    <property type="match status" value="2"/>
</dbReference>
<name>A0ABS0YHZ5_9BACT</name>
<dbReference type="PANTHER" id="PTHR24104">
    <property type="entry name" value="E3 UBIQUITIN-PROTEIN LIGASE NHLRC1-RELATED"/>
    <property type="match status" value="1"/>
</dbReference>